<dbReference type="NCBIfam" id="NF033644">
    <property type="entry name" value="antiterm_UpxY"/>
    <property type="match status" value="1"/>
</dbReference>
<dbReference type="CDD" id="cd09895">
    <property type="entry name" value="NGN_SP_UpxY"/>
    <property type="match status" value="1"/>
</dbReference>
<dbReference type="SUPFAM" id="SSF82679">
    <property type="entry name" value="N-utilization substance G protein NusG, N-terminal domain"/>
    <property type="match status" value="1"/>
</dbReference>
<dbReference type="InterPro" id="IPR043425">
    <property type="entry name" value="NusG-like"/>
</dbReference>
<dbReference type="InterPro" id="IPR036735">
    <property type="entry name" value="NGN_dom_sf"/>
</dbReference>
<evidence type="ECO:0000256" key="1">
    <source>
        <dbReference type="ARBA" id="ARBA00022814"/>
    </source>
</evidence>
<evidence type="ECO:0000313" key="5">
    <source>
        <dbReference type="EMBL" id="GAA0710930.1"/>
    </source>
</evidence>
<dbReference type="PANTHER" id="PTHR30265:SF4">
    <property type="entry name" value="KOW MOTIF FAMILY PROTEIN, EXPRESSED"/>
    <property type="match status" value="1"/>
</dbReference>
<dbReference type="Proteomes" id="UP001501758">
    <property type="component" value="Unassembled WGS sequence"/>
</dbReference>
<gene>
    <name evidence="5" type="ORF">GCM10009430_00050</name>
</gene>
<dbReference type="Pfam" id="PF02357">
    <property type="entry name" value="NusG"/>
    <property type="match status" value="1"/>
</dbReference>
<keyword evidence="6" id="KW-1185">Reference proteome</keyword>
<evidence type="ECO:0000259" key="4">
    <source>
        <dbReference type="Pfam" id="PF02357"/>
    </source>
</evidence>
<reference evidence="6" key="1">
    <citation type="journal article" date="2019" name="Int. J. Syst. Evol. Microbiol.">
        <title>The Global Catalogue of Microorganisms (GCM) 10K type strain sequencing project: providing services to taxonomists for standard genome sequencing and annotation.</title>
        <authorList>
            <consortium name="The Broad Institute Genomics Platform"/>
            <consortium name="The Broad Institute Genome Sequencing Center for Infectious Disease"/>
            <person name="Wu L."/>
            <person name="Ma J."/>
        </authorList>
    </citation>
    <scope>NUCLEOTIDE SEQUENCE [LARGE SCALE GENOMIC DNA]</scope>
    <source>
        <strain evidence="6">JCM 15974</strain>
    </source>
</reference>
<dbReference type="Gene3D" id="3.30.70.940">
    <property type="entry name" value="NusG, N-terminal domain"/>
    <property type="match status" value="1"/>
</dbReference>
<proteinExistence type="predicted"/>
<comment type="caution">
    <text evidence="5">The sequence shown here is derived from an EMBL/GenBank/DDBJ whole genome shotgun (WGS) entry which is preliminary data.</text>
</comment>
<organism evidence="5 6">
    <name type="scientific">Aquimarina litoralis</name>
    <dbReference type="NCBI Taxonomy" id="584605"/>
    <lineage>
        <taxon>Bacteria</taxon>
        <taxon>Pseudomonadati</taxon>
        <taxon>Bacteroidota</taxon>
        <taxon>Flavobacteriia</taxon>
        <taxon>Flavobacteriales</taxon>
        <taxon>Flavobacteriaceae</taxon>
        <taxon>Aquimarina</taxon>
    </lineage>
</organism>
<dbReference type="InterPro" id="IPR006645">
    <property type="entry name" value="NGN-like_dom"/>
</dbReference>
<dbReference type="PANTHER" id="PTHR30265">
    <property type="entry name" value="RHO-INTERACTING TRANSCRIPTION TERMINATION FACTOR NUSG"/>
    <property type="match status" value="1"/>
</dbReference>
<keyword evidence="2" id="KW-0805">Transcription regulation</keyword>
<dbReference type="EMBL" id="BAAAGE010000001">
    <property type="protein sequence ID" value="GAA0710930.1"/>
    <property type="molecule type" value="Genomic_DNA"/>
</dbReference>
<evidence type="ECO:0000256" key="3">
    <source>
        <dbReference type="ARBA" id="ARBA00023163"/>
    </source>
</evidence>
<name>A0ABP3TKN0_9FLAO</name>
<protein>
    <submittedName>
        <fullName evidence="5">UpxY family transcription antiterminator</fullName>
    </submittedName>
</protein>
<sequence>MRTLLKTGWYVLYVRSRQENTVGKRLKEKGLESFVPMIETLRKWSDRKKIISVPLFSSYVFVRINNNRDLHDAMSVEGACSFITCGKEYSLATDQEIEQIKFLINSKDVQNIQTDNRRLLVGEMRMIEKGSLSGLECEIININNENKIIVRLSSINQSITATLPSYYLSKIPSAV</sequence>
<dbReference type="RefSeq" id="WP_343909272.1">
    <property type="nucleotide sequence ID" value="NZ_BAAAGE010000001.1"/>
</dbReference>
<evidence type="ECO:0000313" key="6">
    <source>
        <dbReference type="Proteomes" id="UP001501758"/>
    </source>
</evidence>
<keyword evidence="3" id="KW-0804">Transcription</keyword>
<feature type="domain" description="NusG-like N-terminal" evidence="4">
    <location>
        <begin position="9"/>
        <end position="100"/>
    </location>
</feature>
<keyword evidence="1" id="KW-0889">Transcription antitermination</keyword>
<evidence type="ECO:0000256" key="2">
    <source>
        <dbReference type="ARBA" id="ARBA00023015"/>
    </source>
</evidence>
<accession>A0ABP3TKN0</accession>